<sequence>MKTLSYCQLMERCLAAEARVVELESLTATSAASDVLAERHRQVTEEGWNSKCDDTHKNNEMAFAASCYAFHAAAASWDMEDNGIPYDSHPTPKNWPWEPEWWKPESARRDLVKAGALILAEIERLDRMATIGGVKP</sequence>
<organism evidence="1 2">
    <name type="scientific">Klebsiella phage vB_KpnS-VAC70</name>
    <dbReference type="NCBI Taxonomy" id="2866699"/>
    <lineage>
        <taxon>Viruses</taxon>
        <taxon>Duplodnaviria</taxon>
        <taxon>Heunggongvirae</taxon>
        <taxon>Uroviricota</taxon>
        <taxon>Caudoviricetes</taxon>
        <taxon>Drexlerviridae</taxon>
        <taxon>Webervirus</taxon>
        <taxon>Webervirus VAC70</taxon>
    </lineage>
</organism>
<protein>
    <submittedName>
        <fullName evidence="1">Uncharacterized protein</fullName>
    </submittedName>
</protein>
<reference evidence="1" key="1">
    <citation type="submission" date="2021-07" db="EMBL/GenBank/DDBJ databases">
        <authorList>
            <person name="Bleriot I."/>
            <person name="Blasco L."/>
            <person name="Pacios O."/>
            <person name="Fernandez-Garcia L."/>
            <person name="Ambroa A."/>
            <person name="Ortiz-Cartagena C."/>
            <person name="Fernandez-Cuenca F."/>
            <person name="Oteo J."/>
            <person name="Pascual A."/>
            <person name="Martinez-Martinez L."/>
            <person name="Domingo-Calap P."/>
            <person name="Wood T.K."/>
            <person name="Thomas M."/>
        </authorList>
    </citation>
    <scope>NUCLEOTIDE SEQUENCE</scope>
</reference>
<dbReference type="Proteomes" id="UP001144635">
    <property type="component" value="Segment"/>
</dbReference>
<evidence type="ECO:0000313" key="1">
    <source>
        <dbReference type="EMBL" id="UEW68190.1"/>
    </source>
</evidence>
<evidence type="ECO:0000313" key="2">
    <source>
        <dbReference type="Proteomes" id="UP001144635"/>
    </source>
</evidence>
<name>A0A8K1YYS9_9CAUD</name>
<keyword evidence="2" id="KW-1185">Reference proteome</keyword>
<dbReference type="EMBL" id="MZ571831">
    <property type="protein sequence ID" value="UEW68190.1"/>
    <property type="molecule type" value="Genomic_DNA"/>
</dbReference>
<accession>A0A8K1YYS9</accession>
<proteinExistence type="predicted"/>